<comment type="caution">
    <text evidence="7">The sequence shown here is derived from an EMBL/GenBank/DDBJ whole genome shotgun (WGS) entry which is preliminary data.</text>
</comment>
<dbReference type="InterPro" id="IPR001965">
    <property type="entry name" value="Znf_PHD"/>
</dbReference>
<dbReference type="AlphaFoldDB" id="A0A8S3T3K2"/>
<keyword evidence="2 4" id="KW-0863">Zinc-finger</keyword>
<dbReference type="CDD" id="cd15489">
    <property type="entry name" value="PHD_SF"/>
    <property type="match status" value="1"/>
</dbReference>
<reference evidence="7" key="1">
    <citation type="submission" date="2021-03" db="EMBL/GenBank/DDBJ databases">
        <authorList>
            <person name="Bekaert M."/>
        </authorList>
    </citation>
    <scope>NUCLEOTIDE SEQUENCE</scope>
</reference>
<evidence type="ECO:0000256" key="3">
    <source>
        <dbReference type="ARBA" id="ARBA00022833"/>
    </source>
</evidence>
<accession>A0A8S3T3K2</accession>
<dbReference type="GO" id="GO:0003824">
    <property type="term" value="F:catalytic activity"/>
    <property type="evidence" value="ECO:0007669"/>
    <property type="project" value="InterPro"/>
</dbReference>
<keyword evidence="3" id="KW-0862">Zinc</keyword>
<keyword evidence="8" id="KW-1185">Reference proteome</keyword>
<dbReference type="EMBL" id="CAJPWZ010001989">
    <property type="protein sequence ID" value="CAG2228159.1"/>
    <property type="molecule type" value="Genomic_DNA"/>
</dbReference>
<keyword evidence="1" id="KW-0479">Metal-binding</keyword>
<evidence type="ECO:0000313" key="7">
    <source>
        <dbReference type="EMBL" id="CAG2228159.1"/>
    </source>
</evidence>
<dbReference type="PROSITE" id="PS01359">
    <property type="entry name" value="ZF_PHD_1"/>
    <property type="match status" value="1"/>
</dbReference>
<evidence type="ECO:0000256" key="2">
    <source>
        <dbReference type="ARBA" id="ARBA00022771"/>
    </source>
</evidence>
<feature type="region of interest" description="Disordered" evidence="5">
    <location>
        <begin position="380"/>
        <end position="404"/>
    </location>
</feature>
<gene>
    <name evidence="7" type="ORF">MEDL_41116</name>
</gene>
<evidence type="ECO:0000259" key="6">
    <source>
        <dbReference type="PROSITE" id="PS50016"/>
    </source>
</evidence>
<proteinExistence type="predicted"/>
<dbReference type="InterPro" id="IPR019787">
    <property type="entry name" value="Znf_PHD-finger"/>
</dbReference>
<dbReference type="OrthoDB" id="7476844at2759"/>
<evidence type="ECO:0000313" key="8">
    <source>
        <dbReference type="Proteomes" id="UP000683360"/>
    </source>
</evidence>
<dbReference type="GO" id="GO:0008270">
    <property type="term" value="F:zinc ion binding"/>
    <property type="evidence" value="ECO:0007669"/>
    <property type="project" value="UniProtKB-KW"/>
</dbReference>
<organism evidence="7 8">
    <name type="scientific">Mytilus edulis</name>
    <name type="common">Blue mussel</name>
    <dbReference type="NCBI Taxonomy" id="6550"/>
    <lineage>
        <taxon>Eukaryota</taxon>
        <taxon>Metazoa</taxon>
        <taxon>Spiralia</taxon>
        <taxon>Lophotrochozoa</taxon>
        <taxon>Mollusca</taxon>
        <taxon>Bivalvia</taxon>
        <taxon>Autobranchia</taxon>
        <taxon>Pteriomorphia</taxon>
        <taxon>Mytilida</taxon>
        <taxon>Mytiloidea</taxon>
        <taxon>Mytilidae</taxon>
        <taxon>Mytilinae</taxon>
        <taxon>Mytilus</taxon>
    </lineage>
</organism>
<dbReference type="InterPro" id="IPR013083">
    <property type="entry name" value="Znf_RING/FYVE/PHD"/>
</dbReference>
<evidence type="ECO:0000256" key="1">
    <source>
        <dbReference type="ARBA" id="ARBA00022723"/>
    </source>
</evidence>
<name>A0A8S3T3K2_MYTED</name>
<dbReference type="InterPro" id="IPR019786">
    <property type="entry name" value="Zinc_finger_PHD-type_CS"/>
</dbReference>
<protein>
    <recommendedName>
        <fullName evidence="6">PHD-type domain-containing protein</fullName>
    </recommendedName>
</protein>
<dbReference type="PROSITE" id="PS50016">
    <property type="entry name" value="ZF_PHD_2"/>
    <property type="match status" value="1"/>
</dbReference>
<dbReference type="SMART" id="SM00249">
    <property type="entry name" value="PHD"/>
    <property type="match status" value="1"/>
</dbReference>
<dbReference type="InterPro" id="IPR005135">
    <property type="entry name" value="Endo/exonuclease/phosphatase"/>
</dbReference>
<dbReference type="Pfam" id="PF03372">
    <property type="entry name" value="Exo_endo_phos"/>
    <property type="match status" value="1"/>
</dbReference>
<feature type="domain" description="PHD-type" evidence="6">
    <location>
        <begin position="49"/>
        <end position="106"/>
    </location>
</feature>
<dbReference type="InterPro" id="IPR011011">
    <property type="entry name" value="Znf_FYVE_PHD"/>
</dbReference>
<evidence type="ECO:0000256" key="4">
    <source>
        <dbReference type="PROSITE-ProRule" id="PRU00146"/>
    </source>
</evidence>
<dbReference type="Proteomes" id="UP000683360">
    <property type="component" value="Unassembled WGS sequence"/>
</dbReference>
<dbReference type="SUPFAM" id="SSF56219">
    <property type="entry name" value="DNase I-like"/>
    <property type="match status" value="1"/>
</dbReference>
<sequence length="650" mass="74411">MSIGLDADHYCKHYLESLDSSNDHASNKCNNSSDIKSVQHIDNESVTPANICPVCNVPCEFSSKAIGCDTCDKWLHYSCEHLSPKDIRYYESDHSAQYVCRSCMSLQASVANDSEGSNVPNHLVANLENPILNISDKPSACENLERSKFKVMEQTIPKMPISNTADANQSPINVVKQRVEIQPKKPSVSKQRSIVSTNLGDIHDIRVVPNELNIPHVPDAHSEIGKSTNNPGDTGKRYFYEQEIAHLKDCLCKKEKLLRAKDSTIYKLQTDISSLQKELTTSRSYIITLESDKLDLEHSLRIHKQKLANELSQNEDYPSVKNSQKHNVQSHCHHSAEQDSIKVWVLEQRIKTIEFDIIKQDNKMANVQDKVNEMHIHHIYNKHNPEKQRGRRKRKGNDKPTAKGVSILSEHPVHAPLRLGRDKSRSGQDLLDEANGVDSLRILSFNIEGFLSNNVYLQNLSEHFDIIMLQEHWLHSRDKYRIHDDFNLFNSYTKCFDDDKFDIPIQRRRGHAGVSIMYRKTLQPIIKEIPDGGNRIIGFLLKLAKPILLLCVYLPTRGNGYSRDDYQAILDELSEIIQKYNDSYTIILGGDMNASFHRNSSNTRDIDFKLFANEHNLSLPKLCKEQDTFFHFNGKDSSQIDYFILKYLSL</sequence>
<dbReference type="Gene3D" id="3.30.40.10">
    <property type="entry name" value="Zinc/RING finger domain, C3HC4 (zinc finger)"/>
    <property type="match status" value="1"/>
</dbReference>
<dbReference type="InterPro" id="IPR036691">
    <property type="entry name" value="Endo/exonu/phosph_ase_sf"/>
</dbReference>
<dbReference type="SUPFAM" id="SSF57903">
    <property type="entry name" value="FYVE/PHD zinc finger"/>
    <property type="match status" value="1"/>
</dbReference>
<evidence type="ECO:0000256" key="5">
    <source>
        <dbReference type="SAM" id="MobiDB-lite"/>
    </source>
</evidence>
<dbReference type="Gene3D" id="3.60.10.10">
    <property type="entry name" value="Endonuclease/exonuclease/phosphatase"/>
    <property type="match status" value="1"/>
</dbReference>